<proteinExistence type="predicted"/>
<sequence length="470" mass="52044">MTTGEQTCPAKDNVERSAVHKRVQGLVAADARWLCDAGLSHGEFVETMTTREDETEGQGPRPRVGCCASFHAERSLKAGGTRESDVRLRLSERPRKRNQDGESNFLWQGGMDAMKRAFKGENRDKSERVIRVLIKVAMTRVAMIKLAWASRTTCEVPDPGAIALTWLWISSPDRQHLQRRRCGCDESLDLGVADSSVRILVGHFSRRFHLNLGGDAVATDARLRPDEAGLPARNRRALRGAGGRGSWHQELEERVLRHKDVASKATTLCHVALERHVLVVCAMLELHASFHVFLLAMETTHANPHWDLSLWLQHLLGRYRWAQTLGSTIFGVGVVVGDTLYPLLRWLADAAPGSKDNANRSRWKPPSAPAVNVKAPEARCCSNALLEACNVGAPWECGKQRDVAIERHHSPRQHRNSEENVDLDVADSSARAVPLCGAPNGLGLERAKKVEMTQSHGEAVTAWLLWKGQG</sequence>
<dbReference type="GeneID" id="37037031"/>
<keyword evidence="3" id="KW-1185">Reference proteome</keyword>
<reference evidence="2 3" key="1">
    <citation type="journal article" date="2018" name="Mol. Biol. Evol.">
        <title>Broad Genomic Sampling Reveals a Smut Pathogenic Ancestry of the Fungal Clade Ustilaginomycotina.</title>
        <authorList>
            <person name="Kijpornyongpan T."/>
            <person name="Mondo S.J."/>
            <person name="Barry K."/>
            <person name="Sandor L."/>
            <person name="Lee J."/>
            <person name="Lipzen A."/>
            <person name="Pangilinan J."/>
            <person name="LaButti K."/>
            <person name="Hainaut M."/>
            <person name="Henrissat B."/>
            <person name="Grigoriev I.V."/>
            <person name="Spatafora J.W."/>
            <person name="Aime M.C."/>
        </authorList>
    </citation>
    <scope>NUCLEOTIDE SEQUENCE [LARGE SCALE GENOMIC DNA]</scope>
    <source>
        <strain evidence="2 3">MCA 4658</strain>
    </source>
</reference>
<dbReference type="AlphaFoldDB" id="A0A316W149"/>
<gene>
    <name evidence="2" type="ORF">IE81DRAFT_329709</name>
</gene>
<evidence type="ECO:0000313" key="3">
    <source>
        <dbReference type="Proteomes" id="UP000245783"/>
    </source>
</evidence>
<dbReference type="EMBL" id="KZ819372">
    <property type="protein sequence ID" value="PWN43224.1"/>
    <property type="molecule type" value="Genomic_DNA"/>
</dbReference>
<protein>
    <submittedName>
        <fullName evidence="2">Uncharacterized protein</fullName>
    </submittedName>
</protein>
<name>A0A316W149_9BASI</name>
<organism evidence="2 3">
    <name type="scientific">Ceraceosorus guamensis</name>
    <dbReference type="NCBI Taxonomy" id="1522189"/>
    <lineage>
        <taxon>Eukaryota</taxon>
        <taxon>Fungi</taxon>
        <taxon>Dikarya</taxon>
        <taxon>Basidiomycota</taxon>
        <taxon>Ustilaginomycotina</taxon>
        <taxon>Exobasidiomycetes</taxon>
        <taxon>Ceraceosorales</taxon>
        <taxon>Ceraceosoraceae</taxon>
        <taxon>Ceraceosorus</taxon>
    </lineage>
</organism>
<feature type="region of interest" description="Disordered" evidence="1">
    <location>
        <begin position="79"/>
        <end position="105"/>
    </location>
</feature>
<evidence type="ECO:0000256" key="1">
    <source>
        <dbReference type="SAM" id="MobiDB-lite"/>
    </source>
</evidence>
<dbReference type="RefSeq" id="XP_025370384.1">
    <property type="nucleotide sequence ID" value="XM_025515161.1"/>
</dbReference>
<dbReference type="Proteomes" id="UP000245783">
    <property type="component" value="Unassembled WGS sequence"/>
</dbReference>
<feature type="compositionally biased region" description="Basic and acidic residues" evidence="1">
    <location>
        <begin position="79"/>
        <end position="100"/>
    </location>
</feature>
<evidence type="ECO:0000313" key="2">
    <source>
        <dbReference type="EMBL" id="PWN43224.1"/>
    </source>
</evidence>
<dbReference type="InParanoid" id="A0A316W149"/>
<accession>A0A316W149</accession>